<reference evidence="1 2" key="1">
    <citation type="submission" date="2021-06" db="EMBL/GenBank/DDBJ databases">
        <title>Caerostris extrusa draft genome.</title>
        <authorList>
            <person name="Kono N."/>
            <person name="Arakawa K."/>
        </authorList>
    </citation>
    <scope>NUCLEOTIDE SEQUENCE [LARGE SCALE GENOMIC DNA]</scope>
</reference>
<dbReference type="Proteomes" id="UP001054945">
    <property type="component" value="Unassembled WGS sequence"/>
</dbReference>
<name>A0AAV4Y6R4_CAEEX</name>
<sequence length="89" mass="10507">MWHDPNLRLNSHPTNMSNLRPWTKAYNQFITKTYELPPCASDKLKDFFSSPVGDGSEVQRFHKSLRRCILYFSEQTHLPRLLSFPPQEL</sequence>
<dbReference type="EMBL" id="BPLR01001403">
    <property type="protein sequence ID" value="GIZ02159.1"/>
    <property type="molecule type" value="Genomic_DNA"/>
</dbReference>
<proteinExistence type="predicted"/>
<keyword evidence="2" id="KW-1185">Reference proteome</keyword>
<protein>
    <submittedName>
        <fullName evidence="1">Uncharacterized protein</fullName>
    </submittedName>
</protein>
<gene>
    <name evidence="1" type="ORF">CEXT_793751</name>
</gene>
<comment type="caution">
    <text evidence="1">The sequence shown here is derived from an EMBL/GenBank/DDBJ whole genome shotgun (WGS) entry which is preliminary data.</text>
</comment>
<organism evidence="1 2">
    <name type="scientific">Caerostris extrusa</name>
    <name type="common">Bark spider</name>
    <name type="synonym">Caerostris bankana</name>
    <dbReference type="NCBI Taxonomy" id="172846"/>
    <lineage>
        <taxon>Eukaryota</taxon>
        <taxon>Metazoa</taxon>
        <taxon>Ecdysozoa</taxon>
        <taxon>Arthropoda</taxon>
        <taxon>Chelicerata</taxon>
        <taxon>Arachnida</taxon>
        <taxon>Araneae</taxon>
        <taxon>Araneomorphae</taxon>
        <taxon>Entelegynae</taxon>
        <taxon>Araneoidea</taxon>
        <taxon>Araneidae</taxon>
        <taxon>Caerostris</taxon>
    </lineage>
</organism>
<evidence type="ECO:0000313" key="1">
    <source>
        <dbReference type="EMBL" id="GIZ02159.1"/>
    </source>
</evidence>
<evidence type="ECO:0000313" key="2">
    <source>
        <dbReference type="Proteomes" id="UP001054945"/>
    </source>
</evidence>
<dbReference type="AlphaFoldDB" id="A0AAV4Y6R4"/>
<accession>A0AAV4Y6R4</accession>